<accession>A0A914WF74</accession>
<evidence type="ECO:0000313" key="3">
    <source>
        <dbReference type="WBParaSite" id="PSAMB.scaffold3742size17050.g22405.t1"/>
    </source>
</evidence>
<protein>
    <submittedName>
        <fullName evidence="3">Uncharacterized protein</fullName>
    </submittedName>
</protein>
<keyword evidence="2" id="KW-1185">Reference proteome</keyword>
<name>A0A914WF74_9BILA</name>
<organism evidence="2 3">
    <name type="scientific">Plectus sambesii</name>
    <dbReference type="NCBI Taxonomy" id="2011161"/>
    <lineage>
        <taxon>Eukaryota</taxon>
        <taxon>Metazoa</taxon>
        <taxon>Ecdysozoa</taxon>
        <taxon>Nematoda</taxon>
        <taxon>Chromadorea</taxon>
        <taxon>Plectida</taxon>
        <taxon>Plectina</taxon>
        <taxon>Plectoidea</taxon>
        <taxon>Plectidae</taxon>
        <taxon>Plectus</taxon>
    </lineage>
</organism>
<proteinExistence type="predicted"/>
<evidence type="ECO:0000313" key="2">
    <source>
        <dbReference type="Proteomes" id="UP000887566"/>
    </source>
</evidence>
<sequence length="204" mass="22055">MDSGEPTAGSVGITHRWFLGFPTCAGVRVFRLVYVSLAHLYNSIIHCMRRFIGGRQLPSSRSFNHAVLQRPMGVWWPPIGSPFDIVGVQSIDECAGAGSDRGEYMGLICTLSAARLSRRRGGREGGGQVCPNVATCACARAGRLGRSSRPLCRLMHGRRRRGKACVARVGDEFDGSDRGLRAQTAPAVVEQGQRRDQRGMIGGG</sequence>
<evidence type="ECO:0000256" key="1">
    <source>
        <dbReference type="SAM" id="MobiDB-lite"/>
    </source>
</evidence>
<feature type="region of interest" description="Disordered" evidence="1">
    <location>
        <begin position="176"/>
        <end position="204"/>
    </location>
</feature>
<reference evidence="3" key="1">
    <citation type="submission" date="2022-11" db="UniProtKB">
        <authorList>
            <consortium name="WormBaseParasite"/>
        </authorList>
    </citation>
    <scope>IDENTIFICATION</scope>
</reference>
<dbReference type="Proteomes" id="UP000887566">
    <property type="component" value="Unplaced"/>
</dbReference>
<dbReference type="AlphaFoldDB" id="A0A914WF74"/>
<dbReference type="WBParaSite" id="PSAMB.scaffold3742size17050.g22405.t1">
    <property type="protein sequence ID" value="PSAMB.scaffold3742size17050.g22405.t1"/>
    <property type="gene ID" value="PSAMB.scaffold3742size17050.g22405"/>
</dbReference>